<dbReference type="InterPro" id="IPR028098">
    <property type="entry name" value="Glyco_trans_4-like_N"/>
</dbReference>
<accession>A0A7C9W2M0</accession>
<dbReference type="Proteomes" id="UP000481360">
    <property type="component" value="Unassembled WGS sequence"/>
</dbReference>
<evidence type="ECO:0000313" key="5">
    <source>
        <dbReference type="EMBL" id="NGY62219.1"/>
    </source>
</evidence>
<dbReference type="Pfam" id="PF00534">
    <property type="entry name" value="Glycos_transf_1"/>
    <property type="match status" value="1"/>
</dbReference>
<dbReference type="GO" id="GO:0016757">
    <property type="term" value="F:glycosyltransferase activity"/>
    <property type="evidence" value="ECO:0007669"/>
    <property type="project" value="UniProtKB-KW"/>
</dbReference>
<dbReference type="PANTHER" id="PTHR45947">
    <property type="entry name" value="SULFOQUINOVOSYL TRANSFERASE SQD2"/>
    <property type="match status" value="1"/>
</dbReference>
<keyword evidence="1" id="KW-0328">Glycosyltransferase</keyword>
<organism evidence="5 6">
    <name type="scientific">Lentzea alba</name>
    <dbReference type="NCBI Taxonomy" id="2714351"/>
    <lineage>
        <taxon>Bacteria</taxon>
        <taxon>Bacillati</taxon>
        <taxon>Actinomycetota</taxon>
        <taxon>Actinomycetes</taxon>
        <taxon>Pseudonocardiales</taxon>
        <taxon>Pseudonocardiaceae</taxon>
        <taxon>Lentzea</taxon>
    </lineage>
</organism>
<dbReference type="Pfam" id="PF13439">
    <property type="entry name" value="Glyco_transf_4"/>
    <property type="match status" value="1"/>
</dbReference>
<dbReference type="SUPFAM" id="SSF53756">
    <property type="entry name" value="UDP-Glycosyltransferase/glycogen phosphorylase"/>
    <property type="match status" value="1"/>
</dbReference>
<evidence type="ECO:0000313" key="6">
    <source>
        <dbReference type="Proteomes" id="UP000481360"/>
    </source>
</evidence>
<evidence type="ECO:0000259" key="3">
    <source>
        <dbReference type="Pfam" id="PF00534"/>
    </source>
</evidence>
<dbReference type="InterPro" id="IPR050194">
    <property type="entry name" value="Glycosyltransferase_grp1"/>
</dbReference>
<keyword evidence="2 5" id="KW-0808">Transferase</keyword>
<dbReference type="GO" id="GO:1901137">
    <property type="term" value="P:carbohydrate derivative biosynthetic process"/>
    <property type="evidence" value="ECO:0007669"/>
    <property type="project" value="UniProtKB-ARBA"/>
</dbReference>
<dbReference type="RefSeq" id="WP_166049506.1">
    <property type="nucleotide sequence ID" value="NZ_JAAMPJ010000007.1"/>
</dbReference>
<protein>
    <submittedName>
        <fullName evidence="5">Glycosyltransferase family 1 protein</fullName>
    </submittedName>
</protein>
<comment type="caution">
    <text evidence="5">The sequence shown here is derived from an EMBL/GenBank/DDBJ whole genome shotgun (WGS) entry which is preliminary data.</text>
</comment>
<dbReference type="EMBL" id="JAAMPJ010000007">
    <property type="protein sequence ID" value="NGY62219.1"/>
    <property type="molecule type" value="Genomic_DNA"/>
</dbReference>
<sequence>MGRIALVSEHASPLTAPGQDHAGSQSLYVADLSAALSGIGHEVVVYTRRDDPRTPARTRVRAGYEVVHVPSGPARRITGDEATAHAGDFARFLSTDWNTNRPDVVHAQGWLSGITAVLGARHSQVPVVQTFHTLGADLQRHQDENDSLAMKRLAVERLLGQEVARIVATCSGEAEDVLKMGISRAKLSVIPHGVDLNLFTPQGVVAKRNGVRRIVSVGRLLPHQGFDDLIRALTSLEDAELVIVGGGSVNGRLRGDTEARRLRALARVRGVAHRVTLAGHLRHHELPALLRSADVVACTPWYESFGVAALEAMACGVPVVATSVGGFVDTVVNGQTGIQVPPRNPGAIAKALRTLLPNDTRRELLGAAGHDRMHARYSWHRIVSELMQVYTAARRSSSTGSQTVPLRQSHVDL</sequence>
<dbReference type="InterPro" id="IPR001296">
    <property type="entry name" value="Glyco_trans_1"/>
</dbReference>
<dbReference type="AlphaFoldDB" id="A0A7C9W2M0"/>
<evidence type="ECO:0000259" key="4">
    <source>
        <dbReference type="Pfam" id="PF13439"/>
    </source>
</evidence>
<dbReference type="Gene3D" id="3.40.50.2000">
    <property type="entry name" value="Glycogen Phosphorylase B"/>
    <property type="match status" value="2"/>
</dbReference>
<keyword evidence="6" id="KW-1185">Reference proteome</keyword>
<reference evidence="5 6" key="1">
    <citation type="submission" date="2020-03" db="EMBL/GenBank/DDBJ databases">
        <title>Isolation and identification of active actinomycetes.</title>
        <authorList>
            <person name="Sun X."/>
        </authorList>
    </citation>
    <scope>NUCLEOTIDE SEQUENCE [LARGE SCALE GENOMIC DNA]</scope>
    <source>
        <strain evidence="5 6">NEAU-D13</strain>
    </source>
</reference>
<gene>
    <name evidence="5" type="ORF">G7043_25150</name>
</gene>
<feature type="domain" description="Glycosyl transferase family 1" evidence="3">
    <location>
        <begin position="207"/>
        <end position="369"/>
    </location>
</feature>
<evidence type="ECO:0000256" key="2">
    <source>
        <dbReference type="ARBA" id="ARBA00022679"/>
    </source>
</evidence>
<dbReference type="PANTHER" id="PTHR45947:SF3">
    <property type="entry name" value="SULFOQUINOVOSYL TRANSFERASE SQD2"/>
    <property type="match status" value="1"/>
</dbReference>
<feature type="domain" description="Glycosyltransferase subfamily 4-like N-terminal" evidence="4">
    <location>
        <begin position="27"/>
        <end position="197"/>
    </location>
</feature>
<evidence type="ECO:0000256" key="1">
    <source>
        <dbReference type="ARBA" id="ARBA00022676"/>
    </source>
</evidence>
<name>A0A7C9W2M0_9PSEU</name>
<proteinExistence type="predicted"/>